<organism evidence="3 4">
    <name type="scientific">Puccinia striiformis f. sp. tritici PST-78</name>
    <dbReference type="NCBI Taxonomy" id="1165861"/>
    <lineage>
        <taxon>Eukaryota</taxon>
        <taxon>Fungi</taxon>
        <taxon>Dikarya</taxon>
        <taxon>Basidiomycota</taxon>
        <taxon>Pucciniomycotina</taxon>
        <taxon>Pucciniomycetes</taxon>
        <taxon>Pucciniales</taxon>
        <taxon>Pucciniaceae</taxon>
        <taxon>Puccinia</taxon>
    </lineage>
</organism>
<evidence type="ECO:0000313" key="3">
    <source>
        <dbReference type="EMBL" id="KNF04933.1"/>
    </source>
</evidence>
<gene>
    <name evidence="3" type="ORF">PSTG_01989</name>
</gene>
<keyword evidence="2" id="KW-1133">Transmembrane helix</keyword>
<name>A0A0L0W097_9BASI</name>
<dbReference type="OrthoDB" id="2499895at2759"/>
<protein>
    <submittedName>
        <fullName evidence="3">Uncharacterized protein</fullName>
    </submittedName>
</protein>
<feature type="transmembrane region" description="Helical" evidence="2">
    <location>
        <begin position="205"/>
        <end position="226"/>
    </location>
</feature>
<evidence type="ECO:0000256" key="2">
    <source>
        <dbReference type="SAM" id="Phobius"/>
    </source>
</evidence>
<dbReference type="Proteomes" id="UP000054564">
    <property type="component" value="Unassembled WGS sequence"/>
</dbReference>
<evidence type="ECO:0000256" key="1">
    <source>
        <dbReference type="SAM" id="MobiDB-lite"/>
    </source>
</evidence>
<accession>A0A0L0W097</accession>
<keyword evidence="2" id="KW-0472">Membrane</keyword>
<feature type="region of interest" description="Disordered" evidence="1">
    <location>
        <begin position="317"/>
        <end position="358"/>
    </location>
</feature>
<dbReference type="EMBL" id="AJIL01000010">
    <property type="protein sequence ID" value="KNF04933.1"/>
    <property type="molecule type" value="Genomic_DNA"/>
</dbReference>
<reference evidence="4" key="1">
    <citation type="submission" date="2014-03" db="EMBL/GenBank/DDBJ databases">
        <title>The Genome Sequence of Puccinia striiformis f. sp. tritici PST-78.</title>
        <authorList>
            <consortium name="The Broad Institute Genome Sequencing Platform"/>
            <person name="Cuomo C."/>
            <person name="Hulbert S."/>
            <person name="Chen X."/>
            <person name="Walker B."/>
            <person name="Young S.K."/>
            <person name="Zeng Q."/>
            <person name="Gargeya S."/>
            <person name="Fitzgerald M."/>
            <person name="Haas B."/>
            <person name="Abouelleil A."/>
            <person name="Alvarado L."/>
            <person name="Arachchi H.M."/>
            <person name="Berlin A.M."/>
            <person name="Chapman S.B."/>
            <person name="Goldberg J."/>
            <person name="Griggs A."/>
            <person name="Gujja S."/>
            <person name="Hansen M."/>
            <person name="Howarth C."/>
            <person name="Imamovic A."/>
            <person name="Larimer J."/>
            <person name="McCowan C."/>
            <person name="Montmayeur A."/>
            <person name="Murphy C."/>
            <person name="Neiman D."/>
            <person name="Pearson M."/>
            <person name="Priest M."/>
            <person name="Roberts A."/>
            <person name="Saif S."/>
            <person name="Shea T."/>
            <person name="Sisk P."/>
            <person name="Sykes S."/>
            <person name="Wortman J."/>
            <person name="Nusbaum C."/>
            <person name="Birren B."/>
        </authorList>
    </citation>
    <scope>NUCLEOTIDE SEQUENCE [LARGE SCALE GENOMIC DNA]</scope>
    <source>
        <strain evidence="4">race PST-78</strain>
    </source>
</reference>
<comment type="caution">
    <text evidence="3">The sequence shown here is derived from an EMBL/GenBank/DDBJ whole genome shotgun (WGS) entry which is preliminary data.</text>
</comment>
<dbReference type="AlphaFoldDB" id="A0A0L0W097"/>
<keyword evidence="2" id="KW-0812">Transmembrane</keyword>
<sequence length="403" mass="44570">MNFHSVILLIYTISIDLRFINTRAITPRGFLNSSSPESLSPGYEREGDMIISRLNPTNTITVKLSKDSTGFLSDMIHLLRINQQFEAKFFLLSSGNTSTIPVGDQVNNTVPIPPVLASLSRELEIPTITNAEIKRLTGPSNGQEDTNRNDPYGVSAARGSGRNYFLITLVAQNNPDDTTGLPTNFTVLVITQPISSAAMLRFNPIWVLITIILLLAGMSAIALSHYDYNMGGDRGRRGNRDKEKMMVDLITPFRPQDYYSTNKIHTEWNGITRAAGRGFKSFDLARPKEIGHLDDIDKFSLKDFKICQAKKLVNFHHHPSGNQPSLAGQHDHDKEDQPNIFSPVSSPTSTTTPGMTSSYTANNLMSPVLSTLTSPTSFQSLAFSDYHHSPPFPSLPKKCITTP</sequence>
<feature type="compositionally biased region" description="Low complexity" evidence="1">
    <location>
        <begin position="342"/>
        <end position="358"/>
    </location>
</feature>
<evidence type="ECO:0000313" key="4">
    <source>
        <dbReference type="Proteomes" id="UP000054564"/>
    </source>
</evidence>
<keyword evidence="4" id="KW-1185">Reference proteome</keyword>
<proteinExistence type="predicted"/>